<organism evidence="3 4">
    <name type="scientific">Microbotryum intermedium</name>
    <dbReference type="NCBI Taxonomy" id="269621"/>
    <lineage>
        <taxon>Eukaryota</taxon>
        <taxon>Fungi</taxon>
        <taxon>Dikarya</taxon>
        <taxon>Basidiomycota</taxon>
        <taxon>Pucciniomycotina</taxon>
        <taxon>Microbotryomycetes</taxon>
        <taxon>Microbotryales</taxon>
        <taxon>Microbotryaceae</taxon>
        <taxon>Microbotryum</taxon>
    </lineage>
</organism>
<dbReference type="EMBL" id="FMSP01000017">
    <property type="protein sequence ID" value="SCV73092.1"/>
    <property type="molecule type" value="Genomic_DNA"/>
</dbReference>
<feature type="region of interest" description="Disordered" evidence="1">
    <location>
        <begin position="343"/>
        <end position="494"/>
    </location>
</feature>
<evidence type="ECO:0000256" key="2">
    <source>
        <dbReference type="SAM" id="Phobius"/>
    </source>
</evidence>
<feature type="compositionally biased region" description="Basic and acidic residues" evidence="1">
    <location>
        <begin position="433"/>
        <end position="444"/>
    </location>
</feature>
<protein>
    <submittedName>
        <fullName evidence="3">BQ2448_7017 protein</fullName>
    </submittedName>
</protein>
<keyword evidence="4" id="KW-1185">Reference proteome</keyword>
<dbReference type="AlphaFoldDB" id="A0A238FH03"/>
<name>A0A238FH03_9BASI</name>
<evidence type="ECO:0000256" key="1">
    <source>
        <dbReference type="SAM" id="MobiDB-lite"/>
    </source>
</evidence>
<keyword evidence="2" id="KW-1133">Transmembrane helix</keyword>
<reference evidence="4" key="1">
    <citation type="submission" date="2016-09" db="EMBL/GenBank/DDBJ databases">
        <authorList>
            <person name="Jeantristanb JTB J.-T."/>
            <person name="Ricardo R."/>
        </authorList>
    </citation>
    <scope>NUCLEOTIDE SEQUENCE [LARGE SCALE GENOMIC DNA]</scope>
</reference>
<feature type="compositionally biased region" description="Low complexity" evidence="1">
    <location>
        <begin position="389"/>
        <end position="404"/>
    </location>
</feature>
<evidence type="ECO:0000313" key="3">
    <source>
        <dbReference type="EMBL" id="SCV73092.1"/>
    </source>
</evidence>
<sequence>MPSVMARPQRHPRRRRRRLDARLLVTILAWTLVLCSVQRASFALLAVSASPLPVRTTSLAEVLVQQLQLQPRRRGPAPMMIPVPTVTAAPVPPLYRRNSVAVPKNDTDLTIDRVTTSFPTALAANSTSTSPATNATPSSNPNTQSPISGLFGAGLTSSWLKWIAVVTAVGIGLSLLFARWFCVRRYAHITVRSFLVPRTGVSFPFTKFRINGPPLRNPWEPPPTYYYATYGYGPSSRRPRRRDRRTAGEGISASGARVGERDEDDRLEGETALVGEGLPGYHVDRELPQYATLVEQSHANGVAAADAATSEGGLHTLSNAPEGQTGIPNDDLEIPTVQEYEMASRQGGGTGGAAAGATGDDGGPHPSTSDGTRGGRSADSPSDDDDSLNDGVGSPLIIYPSSPLILPPPIARLPSSRSARFVATHLPNPTRVDPTRASEDRDSLRSTVASSSSTKIKDFDQPHKIDGSSSKDDVSDESTEAIEMKEVRKKEDDD</sequence>
<evidence type="ECO:0000313" key="4">
    <source>
        <dbReference type="Proteomes" id="UP000198372"/>
    </source>
</evidence>
<feature type="region of interest" description="Disordered" evidence="1">
    <location>
        <begin position="124"/>
        <end position="144"/>
    </location>
</feature>
<accession>A0A238FH03</accession>
<keyword evidence="2" id="KW-0812">Transmembrane</keyword>
<feature type="region of interest" description="Disordered" evidence="1">
    <location>
        <begin position="234"/>
        <end position="267"/>
    </location>
</feature>
<keyword evidence="2" id="KW-0472">Membrane</keyword>
<proteinExistence type="predicted"/>
<feature type="compositionally biased region" description="Basic and acidic residues" evidence="1">
    <location>
        <begin position="455"/>
        <end position="473"/>
    </location>
</feature>
<dbReference type="Proteomes" id="UP000198372">
    <property type="component" value="Unassembled WGS sequence"/>
</dbReference>
<feature type="transmembrane region" description="Helical" evidence="2">
    <location>
        <begin position="159"/>
        <end position="182"/>
    </location>
</feature>
<gene>
    <name evidence="3" type="ORF">BQ2448_7017</name>
</gene>
<dbReference type="OrthoDB" id="2537697at2759"/>
<feature type="compositionally biased region" description="Basic and acidic residues" evidence="1">
    <location>
        <begin position="482"/>
        <end position="494"/>
    </location>
</feature>